<name>A0A0S4LHU0_9BACT</name>
<feature type="region of interest" description="Disordered" evidence="1">
    <location>
        <begin position="77"/>
        <end position="129"/>
    </location>
</feature>
<dbReference type="RefSeq" id="WP_090898802.1">
    <property type="nucleotide sequence ID" value="NZ_CZPZ01000023.1"/>
</dbReference>
<reference evidence="4" key="1">
    <citation type="submission" date="2015-10" db="EMBL/GenBank/DDBJ databases">
        <authorList>
            <person name="Luecker S."/>
            <person name="Luecker S."/>
        </authorList>
    </citation>
    <scope>NUCLEOTIDE SEQUENCE [LARGE SCALE GENOMIC DNA]</scope>
</reference>
<dbReference type="OrthoDB" id="9778614at2"/>
<gene>
    <name evidence="3" type="ORF">COMA2_30094</name>
</gene>
<keyword evidence="4" id="KW-1185">Reference proteome</keyword>
<keyword evidence="2" id="KW-1133">Transmembrane helix</keyword>
<evidence type="ECO:0000256" key="1">
    <source>
        <dbReference type="SAM" id="MobiDB-lite"/>
    </source>
</evidence>
<evidence type="ECO:0000313" key="3">
    <source>
        <dbReference type="EMBL" id="CUS37137.1"/>
    </source>
</evidence>
<dbReference type="EMBL" id="CZPZ01000023">
    <property type="protein sequence ID" value="CUS37137.1"/>
    <property type="molecule type" value="Genomic_DNA"/>
</dbReference>
<dbReference type="AlphaFoldDB" id="A0A0S4LHU0"/>
<keyword evidence="2" id="KW-0472">Membrane</keyword>
<feature type="transmembrane region" description="Helical" evidence="2">
    <location>
        <begin position="12"/>
        <end position="33"/>
    </location>
</feature>
<evidence type="ECO:0008006" key="5">
    <source>
        <dbReference type="Google" id="ProtNLM"/>
    </source>
</evidence>
<sequence length="489" mass="52764">MSHITVKDGQQGIALLGAMVVALMLSLLGVTLLNLAGQEAVSAGLANEASVAQQLADGAVELVTTWFHSPQTSADLPQLSSLRERRNRDKEGAPSFFDVSGRSQFVGTTDQPDVRLHTGNPSDDRLLNDPETGMFRTMTHLGQVEELKVYAPTKPGLLCTIDATVVTNTNPPARQSIRMQLSALDVPPLRAAVQVGRQLGRFVPGSESPVSVHWGELKVGGDLILAQIDEIPLKSTLARVTGQTYDEMTPREDRWMEAWVGGAVQLTQVSSEQVPHFPHNLHVGQNPIPGVRLDQWTYEHLKRVAQRFGRYFAIDREGLLYPQGIVEPGRGISPDEVFRSQGNGDQQGLIFVDTLDQTAPRPDNLGVVKLQVPYFEGIAVVQGHIVLAPGGPGQSIGALSPPQSDQTTAVARPSVQLSGMHVNGVLHASGDITIAGRVRMYGAVTAGGTIASAGSGSTLEVWYDHDLSRGFYRGLPVVYRAPGTWMTRY</sequence>
<evidence type="ECO:0000313" key="4">
    <source>
        <dbReference type="Proteomes" id="UP000198736"/>
    </source>
</evidence>
<dbReference type="STRING" id="1742973.COMA2_30094"/>
<proteinExistence type="predicted"/>
<protein>
    <recommendedName>
        <fullName evidence="5">Type 4 fimbrial biogenesis protein PilX N-terminal domain-containing protein</fullName>
    </recommendedName>
</protein>
<evidence type="ECO:0000256" key="2">
    <source>
        <dbReference type="SAM" id="Phobius"/>
    </source>
</evidence>
<accession>A0A0S4LHU0</accession>
<keyword evidence="2" id="KW-0812">Transmembrane</keyword>
<feature type="compositionally biased region" description="Polar residues" evidence="1">
    <location>
        <begin position="101"/>
        <end position="111"/>
    </location>
</feature>
<feature type="compositionally biased region" description="Basic and acidic residues" evidence="1">
    <location>
        <begin position="82"/>
        <end position="92"/>
    </location>
</feature>
<organism evidence="3 4">
    <name type="scientific">Candidatus Nitrospira nitrificans</name>
    <dbReference type="NCBI Taxonomy" id="1742973"/>
    <lineage>
        <taxon>Bacteria</taxon>
        <taxon>Pseudomonadati</taxon>
        <taxon>Nitrospirota</taxon>
        <taxon>Nitrospiria</taxon>
        <taxon>Nitrospirales</taxon>
        <taxon>Nitrospiraceae</taxon>
        <taxon>Nitrospira</taxon>
    </lineage>
</organism>
<feature type="compositionally biased region" description="Basic and acidic residues" evidence="1">
    <location>
        <begin position="112"/>
        <end position="128"/>
    </location>
</feature>
<dbReference type="Proteomes" id="UP000198736">
    <property type="component" value="Unassembled WGS sequence"/>
</dbReference>